<dbReference type="EMBL" id="JACCJC010000035">
    <property type="protein sequence ID" value="KAF6233576.1"/>
    <property type="molecule type" value="Genomic_DNA"/>
</dbReference>
<keyword evidence="4" id="KW-0408">Iron</keyword>
<comment type="cofactor">
    <cofactor evidence="1">
        <name>heme</name>
        <dbReference type="ChEBI" id="CHEBI:30413"/>
    </cofactor>
</comment>
<keyword evidence="6" id="KW-0472">Membrane</keyword>
<dbReference type="InterPro" id="IPR050121">
    <property type="entry name" value="Cytochrome_P450_monoxygenase"/>
</dbReference>
<dbReference type="GO" id="GO:0044550">
    <property type="term" value="P:secondary metabolite biosynthetic process"/>
    <property type="evidence" value="ECO:0007669"/>
    <property type="project" value="UniProtKB-ARBA"/>
</dbReference>
<name>A0A8H6FRT0_9LECA</name>
<comment type="caution">
    <text evidence="7">The sequence shown here is derived from an EMBL/GenBank/DDBJ whole genome shotgun (WGS) entry which is preliminary data.</text>
</comment>
<proteinExistence type="predicted"/>
<dbReference type="AlphaFoldDB" id="A0A8H6FRT0"/>
<dbReference type="Gene3D" id="1.10.630.10">
    <property type="entry name" value="Cytochrome P450"/>
    <property type="match status" value="1"/>
</dbReference>
<gene>
    <name evidence="7" type="ORF">HO173_008133</name>
</gene>
<dbReference type="GO" id="GO:0005506">
    <property type="term" value="F:iron ion binding"/>
    <property type="evidence" value="ECO:0007669"/>
    <property type="project" value="InterPro"/>
</dbReference>
<dbReference type="SUPFAM" id="SSF48264">
    <property type="entry name" value="Cytochrome P450"/>
    <property type="match status" value="1"/>
</dbReference>
<dbReference type="GO" id="GO:0016705">
    <property type="term" value="F:oxidoreductase activity, acting on paired donors, with incorporation or reduction of molecular oxygen"/>
    <property type="evidence" value="ECO:0007669"/>
    <property type="project" value="InterPro"/>
</dbReference>
<protein>
    <recommendedName>
        <fullName evidence="9">Cytochrome P450</fullName>
    </recommendedName>
</protein>
<feature type="transmembrane region" description="Helical" evidence="6">
    <location>
        <begin position="15"/>
        <end position="32"/>
    </location>
</feature>
<keyword evidence="2" id="KW-0479">Metal-binding</keyword>
<accession>A0A8H6FRT0</accession>
<dbReference type="GO" id="GO:0020037">
    <property type="term" value="F:heme binding"/>
    <property type="evidence" value="ECO:0007669"/>
    <property type="project" value="InterPro"/>
</dbReference>
<evidence type="ECO:0000256" key="2">
    <source>
        <dbReference type="ARBA" id="ARBA00022723"/>
    </source>
</evidence>
<evidence type="ECO:0000256" key="4">
    <source>
        <dbReference type="ARBA" id="ARBA00023004"/>
    </source>
</evidence>
<dbReference type="RefSeq" id="XP_037162993.1">
    <property type="nucleotide sequence ID" value="XM_037310033.1"/>
</dbReference>
<reference evidence="7 8" key="1">
    <citation type="journal article" date="2020" name="Genomics">
        <title>Complete, high-quality genomes from long-read metagenomic sequencing of two wolf lichen thalli reveals enigmatic genome architecture.</title>
        <authorList>
            <person name="McKenzie S.K."/>
            <person name="Walston R.F."/>
            <person name="Allen J.L."/>
        </authorList>
    </citation>
    <scope>NUCLEOTIDE SEQUENCE [LARGE SCALE GENOMIC DNA]</scope>
    <source>
        <strain evidence="7">WasteWater2</strain>
    </source>
</reference>
<evidence type="ECO:0000256" key="6">
    <source>
        <dbReference type="SAM" id="Phobius"/>
    </source>
</evidence>
<evidence type="ECO:0000256" key="5">
    <source>
        <dbReference type="SAM" id="MobiDB-lite"/>
    </source>
</evidence>
<organism evidence="7 8">
    <name type="scientific">Letharia columbiana</name>
    <dbReference type="NCBI Taxonomy" id="112416"/>
    <lineage>
        <taxon>Eukaryota</taxon>
        <taxon>Fungi</taxon>
        <taxon>Dikarya</taxon>
        <taxon>Ascomycota</taxon>
        <taxon>Pezizomycotina</taxon>
        <taxon>Lecanoromycetes</taxon>
        <taxon>OSLEUM clade</taxon>
        <taxon>Lecanoromycetidae</taxon>
        <taxon>Lecanorales</taxon>
        <taxon>Lecanorineae</taxon>
        <taxon>Parmeliaceae</taxon>
        <taxon>Letharia</taxon>
    </lineage>
</organism>
<evidence type="ECO:0000313" key="7">
    <source>
        <dbReference type="EMBL" id="KAF6233576.1"/>
    </source>
</evidence>
<evidence type="ECO:0008006" key="9">
    <source>
        <dbReference type="Google" id="ProtNLM"/>
    </source>
</evidence>
<keyword evidence="3" id="KW-0560">Oxidoreductase</keyword>
<evidence type="ECO:0000256" key="1">
    <source>
        <dbReference type="ARBA" id="ARBA00001971"/>
    </source>
</evidence>
<dbReference type="GO" id="GO:0004497">
    <property type="term" value="F:monooxygenase activity"/>
    <property type="evidence" value="ECO:0007669"/>
    <property type="project" value="InterPro"/>
</dbReference>
<sequence>MATTVVIPVLGDMSFVQLVIYRLALLVLFILIRQRYFSVISDIPGPVLGTCFQLWEICRGRFNEKLARLHREHGMIPILQRSHASTSSASRRSLLNSASSSTFSRGTSWAKSRSPRASASSTEAATSETQSRTTPAWPSTSRRPRTRTGYTPSSSAIPFSAGLIFQPKEHTFNTTLNAIAAREKNTEARADMTEQWMGQQARYPHRMTEKDVLCGAMSNLGAGGDTVGSVPQASFYYLLKENPVHLRRLREEVDTAQAAGLLSPVVSNAGAL</sequence>
<dbReference type="InterPro" id="IPR036396">
    <property type="entry name" value="Cyt_P450_sf"/>
</dbReference>
<dbReference type="PANTHER" id="PTHR24305">
    <property type="entry name" value="CYTOCHROME P450"/>
    <property type="match status" value="1"/>
</dbReference>
<feature type="region of interest" description="Disordered" evidence="5">
    <location>
        <begin position="99"/>
        <end position="154"/>
    </location>
</feature>
<dbReference type="Proteomes" id="UP000578531">
    <property type="component" value="Unassembled WGS sequence"/>
</dbReference>
<keyword evidence="6" id="KW-0812">Transmembrane</keyword>
<dbReference type="GeneID" id="59289789"/>
<evidence type="ECO:0000256" key="3">
    <source>
        <dbReference type="ARBA" id="ARBA00023002"/>
    </source>
</evidence>
<keyword evidence="8" id="KW-1185">Reference proteome</keyword>
<evidence type="ECO:0000313" key="8">
    <source>
        <dbReference type="Proteomes" id="UP000578531"/>
    </source>
</evidence>
<dbReference type="PANTHER" id="PTHR24305:SF235">
    <property type="entry name" value="CYTOCHROME P450 MONOOXYGENASE APDB-RELATED"/>
    <property type="match status" value="1"/>
</dbReference>
<keyword evidence="6" id="KW-1133">Transmembrane helix</keyword>